<evidence type="ECO:0000313" key="5">
    <source>
        <dbReference type="Proteomes" id="UP000243739"/>
    </source>
</evidence>
<comment type="caution">
    <text evidence="4">The sequence shown here is derived from an EMBL/GenBank/DDBJ whole genome shotgun (WGS) entry which is preliminary data.</text>
</comment>
<gene>
    <name evidence="4" type="ORF">BHF71_07425</name>
</gene>
<feature type="domain" description="CBS" evidence="3">
    <location>
        <begin position="9"/>
        <end position="67"/>
    </location>
</feature>
<evidence type="ECO:0000256" key="1">
    <source>
        <dbReference type="ARBA" id="ARBA00023122"/>
    </source>
</evidence>
<dbReference type="OrthoDB" id="1706107at2"/>
<proteinExistence type="predicted"/>
<dbReference type="AlphaFoldDB" id="A0A1D2YW25"/>
<dbReference type="Pfam" id="PF00571">
    <property type="entry name" value="CBS"/>
    <property type="match status" value="1"/>
</dbReference>
<keyword evidence="1 2" id="KW-0129">CBS domain</keyword>
<dbReference type="PANTHER" id="PTHR43080:SF2">
    <property type="entry name" value="CBS DOMAIN-CONTAINING PROTEIN"/>
    <property type="match status" value="1"/>
</dbReference>
<keyword evidence="5" id="KW-1185">Reference proteome</keyword>
<dbReference type="EMBL" id="MIJF01000012">
    <property type="protein sequence ID" value="OEF99930.1"/>
    <property type="molecule type" value="Genomic_DNA"/>
</dbReference>
<dbReference type="Gene3D" id="3.10.580.10">
    <property type="entry name" value="CBS-domain"/>
    <property type="match status" value="1"/>
</dbReference>
<dbReference type="Proteomes" id="UP000243739">
    <property type="component" value="Unassembled WGS sequence"/>
</dbReference>
<name>A0A1D2YW25_9BACI</name>
<dbReference type="InterPro" id="IPR046342">
    <property type="entry name" value="CBS_dom_sf"/>
</dbReference>
<dbReference type="PROSITE" id="PS51371">
    <property type="entry name" value="CBS"/>
    <property type="match status" value="1"/>
</dbReference>
<dbReference type="SMART" id="SM00116">
    <property type="entry name" value="CBS"/>
    <property type="match status" value="1"/>
</dbReference>
<evidence type="ECO:0000256" key="2">
    <source>
        <dbReference type="PROSITE-ProRule" id="PRU00703"/>
    </source>
</evidence>
<dbReference type="InterPro" id="IPR051257">
    <property type="entry name" value="Diverse_CBS-Domain"/>
</dbReference>
<dbReference type="InterPro" id="IPR000644">
    <property type="entry name" value="CBS_dom"/>
</dbReference>
<reference evidence="4 5" key="1">
    <citation type="submission" date="2016-09" db="EMBL/GenBank/DDBJ databases">
        <title>Draft genome sequence for the type strain of Vulcanibacillus modesticaldus BR, a strictly anaerobic, moderately thermophilic, and nitrate-reducing bacterium from deep sea-hydrothermal vents of the Mid-Atlantic Ridge.</title>
        <authorList>
            <person name="Abin C.A."/>
            <person name="Hollibaugh J.T."/>
        </authorList>
    </citation>
    <scope>NUCLEOTIDE SEQUENCE [LARGE SCALE GENOMIC DNA]</scope>
    <source>
        <strain evidence="4 5">BR</strain>
    </source>
</reference>
<dbReference type="SUPFAM" id="SSF54631">
    <property type="entry name" value="CBS-domain pair"/>
    <property type="match status" value="1"/>
</dbReference>
<organism evidence="4 5">
    <name type="scientific">Vulcanibacillus modesticaldus</name>
    <dbReference type="NCBI Taxonomy" id="337097"/>
    <lineage>
        <taxon>Bacteria</taxon>
        <taxon>Bacillati</taxon>
        <taxon>Bacillota</taxon>
        <taxon>Bacilli</taxon>
        <taxon>Bacillales</taxon>
        <taxon>Bacillaceae</taxon>
        <taxon>Vulcanibacillus</taxon>
    </lineage>
</organism>
<dbReference type="RefSeq" id="WP_069656235.1">
    <property type="nucleotide sequence ID" value="NZ_MIJF01000012.1"/>
</dbReference>
<dbReference type="STRING" id="337097.BHF71_07425"/>
<dbReference type="PANTHER" id="PTHR43080">
    <property type="entry name" value="CBS DOMAIN-CONTAINING PROTEIN CBSX3, MITOCHONDRIAL"/>
    <property type="match status" value="1"/>
</dbReference>
<evidence type="ECO:0000313" key="4">
    <source>
        <dbReference type="EMBL" id="OEF99930.1"/>
    </source>
</evidence>
<accession>A0A1D2YW25</accession>
<sequence>MFIHNCITYARNLVTLKKDDTIGHAISVMKKNQLKSIPVIDDDGKFVGILSKEGLFEIFEKGQIGDYEDLKREPIAMGISKIEPLNLDSRFEQLLPIIVRYPFVPIIDDEGIFQGIVKRKEITRALESSFGVGVSGIRILIGTLEMEGRLEKILEIVHHLHLNVITALAFDAGEKFNRRVLLKIEHTDKKEELLNILEKNGFKILTIHED</sequence>
<evidence type="ECO:0000259" key="3">
    <source>
        <dbReference type="PROSITE" id="PS51371"/>
    </source>
</evidence>
<protein>
    <recommendedName>
        <fullName evidence="3">CBS domain-containing protein</fullName>
    </recommendedName>
</protein>